<dbReference type="VEuPathDB" id="VectorBase:BGLB022869"/>
<accession>A0A2C9KRZ9</accession>
<evidence type="ECO:0000313" key="2">
    <source>
        <dbReference type="EnsemblMetazoa" id="BGLB022869-PA"/>
    </source>
</evidence>
<keyword evidence="1" id="KW-0732">Signal</keyword>
<dbReference type="EnsemblMetazoa" id="BGLB022869-RB">
    <property type="protein sequence ID" value="BGLB022869-PB"/>
    <property type="gene ID" value="BGLB022869"/>
</dbReference>
<dbReference type="AlphaFoldDB" id="A0A2C9KRZ9"/>
<feature type="chain" id="PRO_5014285005" description="Envelope glycoprotein L" evidence="1">
    <location>
        <begin position="29"/>
        <end position="175"/>
    </location>
</feature>
<dbReference type="VEuPathDB" id="VectorBase:BGLAX_031669"/>
<feature type="signal peptide" evidence="1">
    <location>
        <begin position="1"/>
        <end position="28"/>
    </location>
</feature>
<gene>
    <name evidence="2" type="primary">106070234</name>
</gene>
<dbReference type="Proteomes" id="UP000076420">
    <property type="component" value="Unassembled WGS sequence"/>
</dbReference>
<sequence length="175" mass="20289">MDGFRLLCYLTLICLRMMVSLCTTSASAMSSPCSLTFRNKLTNLGSFSLGGLSRSDYVEYYVTYINAFNEDVIFEESNTTRFQPMRWFNVQNNVKSVLHVTYIYLFNIFKDVFHIHTEHVEINVRPQDCVHTIDFEKLEELTRNLFLDVSGKLTNPHICSAHIDHNNGEGRLIFK</sequence>
<evidence type="ECO:0000256" key="1">
    <source>
        <dbReference type="SAM" id="SignalP"/>
    </source>
</evidence>
<reference evidence="2" key="1">
    <citation type="submission" date="2020-05" db="UniProtKB">
        <authorList>
            <consortium name="EnsemblMetazoa"/>
        </authorList>
    </citation>
    <scope>IDENTIFICATION</scope>
    <source>
        <strain evidence="2">BB02</strain>
    </source>
</reference>
<dbReference type="KEGG" id="bgt:106070234"/>
<protein>
    <recommendedName>
        <fullName evidence="4">Envelope glycoprotein L</fullName>
    </recommendedName>
</protein>
<evidence type="ECO:0008006" key="4">
    <source>
        <dbReference type="Google" id="ProtNLM"/>
    </source>
</evidence>
<proteinExistence type="predicted"/>
<evidence type="ECO:0000313" key="3">
    <source>
        <dbReference type="Proteomes" id="UP000076420"/>
    </source>
</evidence>
<dbReference type="EnsemblMetazoa" id="BGLB022869-RA">
    <property type="protein sequence ID" value="BGLB022869-PA"/>
    <property type="gene ID" value="BGLB022869"/>
</dbReference>
<name>A0A2C9KRZ9_BIOGL</name>
<organism evidence="2 3">
    <name type="scientific">Biomphalaria glabrata</name>
    <name type="common">Bloodfluke planorb</name>
    <name type="synonym">Freshwater snail</name>
    <dbReference type="NCBI Taxonomy" id="6526"/>
    <lineage>
        <taxon>Eukaryota</taxon>
        <taxon>Metazoa</taxon>
        <taxon>Spiralia</taxon>
        <taxon>Lophotrochozoa</taxon>
        <taxon>Mollusca</taxon>
        <taxon>Gastropoda</taxon>
        <taxon>Heterobranchia</taxon>
        <taxon>Euthyneura</taxon>
        <taxon>Panpulmonata</taxon>
        <taxon>Hygrophila</taxon>
        <taxon>Lymnaeoidea</taxon>
        <taxon>Planorbidae</taxon>
        <taxon>Biomphalaria</taxon>
    </lineage>
</organism>